<organism evidence="2 4">
    <name type="scientific">Carya illinoinensis</name>
    <name type="common">Pecan</name>
    <dbReference type="NCBI Taxonomy" id="32201"/>
    <lineage>
        <taxon>Eukaryota</taxon>
        <taxon>Viridiplantae</taxon>
        <taxon>Streptophyta</taxon>
        <taxon>Embryophyta</taxon>
        <taxon>Tracheophyta</taxon>
        <taxon>Spermatophyta</taxon>
        <taxon>Magnoliopsida</taxon>
        <taxon>eudicotyledons</taxon>
        <taxon>Gunneridae</taxon>
        <taxon>Pentapetalae</taxon>
        <taxon>rosids</taxon>
        <taxon>fabids</taxon>
        <taxon>Fagales</taxon>
        <taxon>Juglandaceae</taxon>
        <taxon>Carya</taxon>
    </lineage>
</organism>
<keyword evidence="1" id="KW-0812">Transmembrane</keyword>
<evidence type="ECO:0000256" key="1">
    <source>
        <dbReference type="SAM" id="Phobius"/>
    </source>
</evidence>
<sequence length="76" mass="9190">MVKEVRYMQMQSWGEVAPNLLISYRKYYSFPKLETIDEELGTENSFEFLPKRVVLFLLPVLFSLFSYYLLYRHLVV</sequence>
<feature type="transmembrane region" description="Helical" evidence="1">
    <location>
        <begin position="53"/>
        <end position="71"/>
    </location>
</feature>
<dbReference type="PANTHER" id="PTHR36063:SF3">
    <property type="entry name" value="PROTEIN, PUTATIVE-RELATED"/>
    <property type="match status" value="1"/>
</dbReference>
<accession>A0A922A587</accession>
<evidence type="ECO:0000313" key="4">
    <source>
        <dbReference type="Proteomes" id="UP000811246"/>
    </source>
</evidence>
<dbReference type="PANTHER" id="PTHR36063">
    <property type="entry name" value="ARABIDOPSIS THALIANA GENOMIC DNA, CHROMOSOME 5, P1 CLONE:MOK16"/>
    <property type="match status" value="1"/>
</dbReference>
<comment type="caution">
    <text evidence="2">The sequence shown here is derived from an EMBL/GenBank/DDBJ whole genome shotgun (WGS) entry which is preliminary data.</text>
</comment>
<dbReference type="OrthoDB" id="1044997at2759"/>
<name>A0A922A587_CARIL</name>
<reference evidence="2" key="1">
    <citation type="submission" date="2021-01" db="EMBL/GenBank/DDBJ databases">
        <authorList>
            <person name="Lovell J.T."/>
            <person name="Bentley N."/>
            <person name="Bhattarai G."/>
            <person name="Jenkins J.W."/>
            <person name="Sreedasyam A."/>
            <person name="Alarcon Y."/>
            <person name="Bock C."/>
            <person name="Boston L."/>
            <person name="Carlson J."/>
            <person name="Cervantes K."/>
            <person name="Clermont K."/>
            <person name="Krom N."/>
            <person name="Kubenka K."/>
            <person name="Mamidi S."/>
            <person name="Mattison C."/>
            <person name="Monteros M."/>
            <person name="Pisani C."/>
            <person name="Plott C."/>
            <person name="Rajasekar S."/>
            <person name="Rhein H.S."/>
            <person name="Rohla C."/>
            <person name="Song M."/>
            <person name="Hilaire R.S."/>
            <person name="Shu S."/>
            <person name="Wells L."/>
            <person name="Wang X."/>
            <person name="Webber J."/>
            <person name="Heerema R.J."/>
            <person name="Klein P."/>
            <person name="Conner P."/>
            <person name="Grauke L."/>
            <person name="Grimwood J."/>
            <person name="Schmutz J."/>
            <person name="Randall J.J."/>
        </authorList>
    </citation>
    <scope>NUCLEOTIDE SEQUENCE</scope>
    <source>
        <tissue evidence="2">Leaf</tissue>
    </source>
</reference>
<dbReference type="AlphaFoldDB" id="A0A922A587"/>
<proteinExistence type="predicted"/>
<dbReference type="EMBL" id="MU228896">
    <property type="protein sequence ID" value="KAG6620633.1"/>
    <property type="molecule type" value="Genomic_DNA"/>
</dbReference>
<dbReference type="Proteomes" id="UP000811246">
    <property type="component" value="Chromosome 10"/>
</dbReference>
<keyword evidence="1" id="KW-1133">Transmembrane helix</keyword>
<evidence type="ECO:0000313" key="2">
    <source>
        <dbReference type="EMBL" id="KAG6620633.1"/>
    </source>
</evidence>
<protein>
    <submittedName>
        <fullName evidence="2">Uncharacterized protein</fullName>
    </submittedName>
</protein>
<dbReference type="EMBL" id="CM031834">
    <property type="protein sequence ID" value="KAG6691983.1"/>
    <property type="molecule type" value="Genomic_DNA"/>
</dbReference>
<gene>
    <name evidence="3" type="ORF">I3842_10G088700</name>
    <name evidence="2" type="ORF">I3842_Q057800</name>
</gene>
<evidence type="ECO:0000313" key="3">
    <source>
        <dbReference type="EMBL" id="KAG6691983.1"/>
    </source>
</evidence>
<keyword evidence="1" id="KW-0472">Membrane</keyword>